<gene>
    <name evidence="2" type="ORF">MICPUN_99531</name>
</gene>
<keyword evidence="3" id="KW-1185">Reference proteome</keyword>
<dbReference type="Gene3D" id="1.10.287.110">
    <property type="entry name" value="DnaJ domain"/>
    <property type="match status" value="1"/>
</dbReference>
<dbReference type="OMA" id="HKRCKMC"/>
<feature type="region of interest" description="Disordered" evidence="1">
    <location>
        <begin position="108"/>
        <end position="199"/>
    </location>
</feature>
<dbReference type="PANTHER" id="PTHR34496:SF9">
    <property type="entry name" value="[SKP1-PROTEIN]-HYDROXYPROLINE N-ACETYLGLUCOSAMINYLTRANSFERASE"/>
    <property type="match status" value="1"/>
</dbReference>
<dbReference type="KEGG" id="mis:MICPUN_99531"/>
<dbReference type="Proteomes" id="UP000002009">
    <property type="component" value="Chromosome 3"/>
</dbReference>
<evidence type="ECO:0000256" key="1">
    <source>
        <dbReference type="SAM" id="MobiDB-lite"/>
    </source>
</evidence>
<dbReference type="AlphaFoldDB" id="C1E1Y6"/>
<dbReference type="GO" id="GO:0016740">
    <property type="term" value="F:transferase activity"/>
    <property type="evidence" value="ECO:0007669"/>
    <property type="project" value="UniProtKB-KW"/>
</dbReference>
<dbReference type="Pfam" id="PF11397">
    <property type="entry name" value="GlcNAc"/>
    <property type="match status" value="1"/>
</dbReference>
<dbReference type="GeneID" id="8242179"/>
<dbReference type="InParanoid" id="C1E1Y6"/>
<reference evidence="2 3" key="1">
    <citation type="journal article" date="2009" name="Science">
        <title>Green evolution and dynamic adaptations revealed by genomes of the marine picoeukaryotes Micromonas.</title>
        <authorList>
            <person name="Worden A.Z."/>
            <person name="Lee J.H."/>
            <person name="Mock T."/>
            <person name="Rouze P."/>
            <person name="Simmons M.P."/>
            <person name="Aerts A.L."/>
            <person name="Allen A.E."/>
            <person name="Cuvelier M.L."/>
            <person name="Derelle E."/>
            <person name="Everett M.V."/>
            <person name="Foulon E."/>
            <person name="Grimwood J."/>
            <person name="Gundlach H."/>
            <person name="Henrissat B."/>
            <person name="Napoli C."/>
            <person name="McDonald S.M."/>
            <person name="Parker M.S."/>
            <person name="Rombauts S."/>
            <person name="Salamov A."/>
            <person name="Von Dassow P."/>
            <person name="Badger J.H."/>
            <person name="Coutinho P.M."/>
            <person name="Demir E."/>
            <person name="Dubchak I."/>
            <person name="Gentemann C."/>
            <person name="Eikrem W."/>
            <person name="Gready J.E."/>
            <person name="John U."/>
            <person name="Lanier W."/>
            <person name="Lindquist E.A."/>
            <person name="Lucas S."/>
            <person name="Mayer K.F."/>
            <person name="Moreau H."/>
            <person name="Not F."/>
            <person name="Otillar R."/>
            <person name="Panaud O."/>
            <person name="Pangilinan J."/>
            <person name="Paulsen I."/>
            <person name="Piegu B."/>
            <person name="Poliakov A."/>
            <person name="Robbens S."/>
            <person name="Schmutz J."/>
            <person name="Toulza E."/>
            <person name="Wyss T."/>
            <person name="Zelensky A."/>
            <person name="Zhou K."/>
            <person name="Armbrust E.V."/>
            <person name="Bhattacharya D."/>
            <person name="Goodenough U.W."/>
            <person name="Van de Peer Y."/>
            <person name="Grigoriev I.V."/>
        </authorList>
    </citation>
    <scope>NUCLEOTIDE SEQUENCE [LARGE SCALE GENOMIC DNA]</scope>
    <source>
        <strain evidence="3">RCC299 / NOUM17</strain>
    </source>
</reference>
<dbReference type="eggNOG" id="ENOG502RZFG">
    <property type="taxonomic scope" value="Eukaryota"/>
</dbReference>
<sequence length="811" mass="90185">MAPATPNARPSFASSAGEPSDTPHVPGRNHARLVAEIAREFRPRLDTEGFSAVRELGSQLRELGVESNDDAPAHTHKRCKMCGNVCHARMNSCSSCCLPFVDRGSWEPATMPRPGGDVHSETDSDSDSDSDSDDETEVDHVTEPTAPAVNAASAMERRRRERRAAAAVPSGGPVGGPVASDSADATTRPGWHDWFNRTGRLREAPTHERGLDPTLERSYAALGCAFGATEADVRIAYRKCVRRVHPDSGGSRKQLARVHDALEAIDRDAWSHGEGAAALREALVASESEPVSTETGAKKPRVFVSLAVYRDPEGLHTLKDAFDRASDPSRIFAGVHWQHVLAKPSGEEPVVDRLHPAQNMFTRQVEANLGKIQGDEDKVRYLEESMKQQGDNQRDLDEKEARLHAKASLDATDGTKWEWAGHVRETRESWECAEGPCRARHMSMRLWGGEEYVLHADSRTRFDHGWDDVLIAELERIQTLTNNPAVLTGVPLGYHMRMTPVDNPETYERVGYLPVYGRDEEREHELSNLVVPLRRDRTDDAPSIAALGVCGFGDLLCYPAAVRLAPYDAADADEPPLPAMLVNPSFVFAPAKALVADAPPDLHAPFLYLGEELITSARLWTKGWRTYLPRHCPLRVCYDPRNRIDETREDKRRGAQLYDHPRSEAARGTWDQLEERYFMNLQSRRRVLQVIGAPDPDSATRDPRDAVILKEPWAPGSVRPVSEFVKSLGVDFDEREISNTSRYAGLDRDALNMTHDTRAVKKRDTFAARTDATELGDDVLADDGLPLKWKNGSPLFGDLSAGYYERTERWS</sequence>
<dbReference type="PANTHER" id="PTHR34496">
    <property type="entry name" value="GLCNAC TRANSFERASE-RELATED"/>
    <property type="match status" value="1"/>
</dbReference>
<evidence type="ECO:0000313" key="2">
    <source>
        <dbReference type="EMBL" id="ACO61824.1"/>
    </source>
</evidence>
<feature type="compositionally biased region" description="Basic and acidic residues" evidence="1">
    <location>
        <begin position="190"/>
        <end position="199"/>
    </location>
</feature>
<dbReference type="EMBL" id="CP001324">
    <property type="protein sequence ID" value="ACO61824.1"/>
    <property type="molecule type" value="Genomic_DNA"/>
</dbReference>
<accession>C1E1Y6</accession>
<protein>
    <submittedName>
        <fullName evidence="2">Glycosyltransferase family 60 protein</fullName>
    </submittedName>
</protein>
<feature type="compositionally biased region" description="Acidic residues" evidence="1">
    <location>
        <begin position="123"/>
        <end position="137"/>
    </location>
</feature>
<dbReference type="InterPro" id="IPR021067">
    <property type="entry name" value="Glycosyltransferase"/>
</dbReference>
<name>C1E1Y6_MICCC</name>
<feature type="region of interest" description="Disordered" evidence="1">
    <location>
        <begin position="1"/>
        <end position="29"/>
    </location>
</feature>
<dbReference type="CDD" id="cd06257">
    <property type="entry name" value="DnaJ"/>
    <property type="match status" value="1"/>
</dbReference>
<dbReference type="SUPFAM" id="SSF46565">
    <property type="entry name" value="Chaperone J-domain"/>
    <property type="match status" value="1"/>
</dbReference>
<dbReference type="OrthoDB" id="76265at2759"/>
<dbReference type="CAZy" id="GT60">
    <property type="family name" value="Glycosyltransferase Family 60"/>
</dbReference>
<keyword evidence="2" id="KW-0808">Transferase</keyword>
<proteinExistence type="predicted"/>
<organism evidence="2 3">
    <name type="scientific">Micromonas commoda (strain RCC299 / NOUM17 / CCMP2709)</name>
    <name type="common">Picoplanktonic green alga</name>
    <dbReference type="NCBI Taxonomy" id="296587"/>
    <lineage>
        <taxon>Eukaryota</taxon>
        <taxon>Viridiplantae</taxon>
        <taxon>Chlorophyta</taxon>
        <taxon>Mamiellophyceae</taxon>
        <taxon>Mamiellales</taxon>
        <taxon>Mamiellaceae</taxon>
        <taxon>Micromonas</taxon>
    </lineage>
</organism>
<evidence type="ECO:0000313" key="3">
    <source>
        <dbReference type="Proteomes" id="UP000002009"/>
    </source>
</evidence>
<dbReference type="RefSeq" id="XP_002500566.1">
    <property type="nucleotide sequence ID" value="XM_002500520.1"/>
</dbReference>
<dbReference type="InterPro" id="IPR036869">
    <property type="entry name" value="J_dom_sf"/>
</dbReference>
<feature type="compositionally biased region" description="Low complexity" evidence="1">
    <location>
        <begin position="165"/>
        <end position="180"/>
    </location>
</feature>
<dbReference type="InterPro" id="IPR001623">
    <property type="entry name" value="DnaJ_domain"/>
</dbReference>